<accession>A0ABP6RCU5</accession>
<evidence type="ECO:0000313" key="2">
    <source>
        <dbReference type="EMBL" id="GAA3284617.1"/>
    </source>
</evidence>
<feature type="compositionally biased region" description="Polar residues" evidence="1">
    <location>
        <begin position="12"/>
        <end position="23"/>
    </location>
</feature>
<sequence length="80" mass="8575">MELPKNDLREFSMSSTDTRTFTSLPPDLEQGQGLPARDEGLAPVIAAARAAGRVAGERLTHTPLNPRQRATVAAMMGGDR</sequence>
<dbReference type="Proteomes" id="UP001501736">
    <property type="component" value="Unassembled WGS sequence"/>
</dbReference>
<dbReference type="EMBL" id="BAAAYG010000005">
    <property type="protein sequence ID" value="GAA3284617.1"/>
    <property type="molecule type" value="Genomic_DNA"/>
</dbReference>
<organism evidence="2 3">
    <name type="scientific">Nesterenkonia halobia</name>
    <dbReference type="NCBI Taxonomy" id="37922"/>
    <lineage>
        <taxon>Bacteria</taxon>
        <taxon>Bacillati</taxon>
        <taxon>Actinomycetota</taxon>
        <taxon>Actinomycetes</taxon>
        <taxon>Micrococcales</taxon>
        <taxon>Micrococcaceae</taxon>
        <taxon>Nesterenkonia</taxon>
    </lineage>
</organism>
<evidence type="ECO:0000256" key="1">
    <source>
        <dbReference type="SAM" id="MobiDB-lite"/>
    </source>
</evidence>
<feature type="compositionally biased region" description="Basic and acidic residues" evidence="1">
    <location>
        <begin position="1"/>
        <end position="10"/>
    </location>
</feature>
<protein>
    <submittedName>
        <fullName evidence="2">Uncharacterized protein</fullName>
    </submittedName>
</protein>
<reference evidence="3" key="1">
    <citation type="journal article" date="2019" name="Int. J. Syst. Evol. Microbiol.">
        <title>The Global Catalogue of Microorganisms (GCM) 10K type strain sequencing project: providing services to taxonomists for standard genome sequencing and annotation.</title>
        <authorList>
            <consortium name="The Broad Institute Genomics Platform"/>
            <consortium name="The Broad Institute Genome Sequencing Center for Infectious Disease"/>
            <person name="Wu L."/>
            <person name="Ma J."/>
        </authorList>
    </citation>
    <scope>NUCLEOTIDE SEQUENCE [LARGE SCALE GENOMIC DNA]</scope>
    <source>
        <strain evidence="3">JCM 11483</strain>
    </source>
</reference>
<proteinExistence type="predicted"/>
<keyword evidence="3" id="KW-1185">Reference proteome</keyword>
<name>A0ABP6RCU5_9MICC</name>
<evidence type="ECO:0000313" key="3">
    <source>
        <dbReference type="Proteomes" id="UP001501736"/>
    </source>
</evidence>
<gene>
    <name evidence="2" type="ORF">GCM10020260_15500</name>
</gene>
<comment type="caution">
    <text evidence="2">The sequence shown here is derived from an EMBL/GenBank/DDBJ whole genome shotgun (WGS) entry which is preliminary data.</text>
</comment>
<feature type="region of interest" description="Disordered" evidence="1">
    <location>
        <begin position="1"/>
        <end position="36"/>
    </location>
</feature>